<comment type="caution">
    <text evidence="3">The sequence shown here is derived from an EMBL/GenBank/DDBJ whole genome shotgun (WGS) entry which is preliminary data.</text>
</comment>
<dbReference type="Pfam" id="PF13004">
    <property type="entry name" value="BACON"/>
    <property type="match status" value="2"/>
</dbReference>
<dbReference type="Pfam" id="PF16249">
    <property type="entry name" value="DUF4906"/>
    <property type="match status" value="1"/>
</dbReference>
<dbReference type="Gene3D" id="2.60.40.10">
    <property type="entry name" value="Immunoglobulins"/>
    <property type="match status" value="2"/>
</dbReference>
<sequence>MKRMNEINNGFWVCLFMWTVLHILSGCTQTEVVDEPKLPQGGKEVQATFHLNVLANRDSQTRSIAFTADGTIETDSIPASPKDTVKTKAADQLPEGEDSRIAHLWIGQYDADGHWIFNQYFSVVTGGKVDVRLKDSGGKKHHVWFVANAGNLGKIDTEAALKEHVLTYSSTDVGLPENQLCGMTGMWNGVINDGGVESIHVDLTRLVAKISFAYLTGGMAFSFTPTSVTLNSVPDRYQIEAPSNQLITDVTYKTYSGTANRDGATMYWYLPENMAGTVSGENAVESEKKKTGKGVTNVTYIELTGAAVQSGVTYENVSFRFYPGSGKNNYDIVRNSHYTMNVTLAGIDITDERITVGTIPPVEITPGNMPAGIGGEKELQITARPGQEWVIRLPDWLSALIKGKDMSVPTGGSITYQGPAQLLFKAETANPKAETRTFSFPLTITSEEQTIEIVLDGSTLETAGSISLDAVSGSEGSSTFTATKGLPWRAVLSGGSWLGWAETNPATSSDAATGEKQNLIVRATSSNPYAKERPVTITVEGGESVGSVDYHNLQKNISVKQAASTIQGSEVEVEPEAANAQSSSFIATPGLVWVANVTNGDWISFSGATSGSPTTGSAQSVSFDVMVNPTASQRSGAITVRAGDETEGPTGVITIKQKASSLTASGDKTTLEATADDSGALTYQATKGLPLSITHPEWLTLITPKSETATGGEQRLEYRTSNLNLNGTNNKGNISVTAGEMTANVAVEQEASVFSITNGAATIAATGGRTTGSVTATPGLPWTISPETHNGITVSPTNGRGNAELIFAGAANTGADRTGTFTVSVTGASPTRTVTVTAKQATDKMVTIDVAIVEDYRETGKSLIYFPPFNYDGGISFGTTGSDRNGVSSNCSLTKAYSIEVEKSQRVGAFTYANAISQCPLGWRLPTMIELYAIWSKCKGSNSNAADEEAASTALGDKFISDWYWSSSVGSGVIDHRCRVEFSNGAFNYYKTNLTSYVRCVRDI</sequence>
<reference evidence="3 4" key="1">
    <citation type="submission" date="2020-08" db="EMBL/GenBank/DDBJ databases">
        <title>Genomic Encyclopedia of Type Strains, Phase IV (KMG-IV): sequencing the most valuable type-strain genomes for metagenomic binning, comparative biology and taxonomic classification.</title>
        <authorList>
            <person name="Goeker M."/>
        </authorList>
    </citation>
    <scope>NUCLEOTIDE SEQUENCE [LARGE SCALE GENOMIC DNA]</scope>
    <source>
        <strain evidence="3 4">DSM 102983</strain>
    </source>
</reference>
<dbReference type="InterPro" id="IPR024361">
    <property type="entry name" value="BACON"/>
</dbReference>
<evidence type="ECO:0008006" key="5">
    <source>
        <dbReference type="Google" id="ProtNLM"/>
    </source>
</evidence>
<protein>
    <recommendedName>
        <fullName evidence="5">DUF4906 domain-containing protein</fullName>
    </recommendedName>
</protein>
<evidence type="ECO:0000259" key="2">
    <source>
        <dbReference type="Pfam" id="PF16249"/>
    </source>
</evidence>
<dbReference type="CDD" id="cd14948">
    <property type="entry name" value="BACON"/>
    <property type="match status" value="1"/>
</dbReference>
<dbReference type="InterPro" id="IPR013783">
    <property type="entry name" value="Ig-like_fold"/>
</dbReference>
<evidence type="ECO:0000313" key="4">
    <source>
        <dbReference type="Proteomes" id="UP000533637"/>
    </source>
</evidence>
<dbReference type="RefSeq" id="WP_183671806.1">
    <property type="nucleotide sequence ID" value="NZ_BMPB01000011.1"/>
</dbReference>
<gene>
    <name evidence="3" type="ORF">GGQ57_003876</name>
</gene>
<evidence type="ECO:0000313" key="3">
    <source>
        <dbReference type="EMBL" id="MBB4623952.1"/>
    </source>
</evidence>
<dbReference type="Gene3D" id="2.60.40.2580">
    <property type="match status" value="1"/>
</dbReference>
<organism evidence="3 4">
    <name type="scientific">Parabacteroides faecis</name>
    <dbReference type="NCBI Taxonomy" id="1217282"/>
    <lineage>
        <taxon>Bacteria</taxon>
        <taxon>Pseudomonadati</taxon>
        <taxon>Bacteroidota</taxon>
        <taxon>Bacteroidia</taxon>
        <taxon>Bacteroidales</taxon>
        <taxon>Tannerellaceae</taxon>
        <taxon>Parabacteroides</taxon>
    </lineage>
</organism>
<feature type="domain" description="BACON" evidence="1">
    <location>
        <begin position="792"/>
        <end position="837"/>
    </location>
</feature>
<name>A0ABR6KSR9_9BACT</name>
<keyword evidence="4" id="KW-1185">Reference proteome</keyword>
<accession>A0ABR6KSR9</accession>
<dbReference type="PROSITE" id="PS51257">
    <property type="entry name" value="PROKAR_LIPOPROTEIN"/>
    <property type="match status" value="1"/>
</dbReference>
<feature type="domain" description="BACON" evidence="1">
    <location>
        <begin position="599"/>
        <end position="658"/>
    </location>
</feature>
<proteinExistence type="predicted"/>
<feature type="domain" description="DUF4906" evidence="2">
    <location>
        <begin position="268"/>
        <end position="342"/>
    </location>
</feature>
<dbReference type="Proteomes" id="UP000533637">
    <property type="component" value="Unassembled WGS sequence"/>
</dbReference>
<dbReference type="EMBL" id="JACHOC010000008">
    <property type="protein sequence ID" value="MBB4623952.1"/>
    <property type="molecule type" value="Genomic_DNA"/>
</dbReference>
<dbReference type="InterPro" id="IPR032594">
    <property type="entry name" value="DUF4906"/>
</dbReference>
<evidence type="ECO:0000259" key="1">
    <source>
        <dbReference type="Pfam" id="PF13004"/>
    </source>
</evidence>